<dbReference type="PANTHER" id="PTHR12934:SF11">
    <property type="entry name" value="LARGE RIBOSOMAL SUBUNIT PROTEIN UL15M"/>
    <property type="match status" value="1"/>
</dbReference>
<comment type="function">
    <text evidence="4">Binds to the 23S rRNA.</text>
</comment>
<dbReference type="InterPro" id="IPR001196">
    <property type="entry name" value="Ribosomal_uL15_CS"/>
</dbReference>
<dbReference type="PROSITE" id="PS00475">
    <property type="entry name" value="RIBOSOMAL_L15"/>
    <property type="match status" value="1"/>
</dbReference>
<sequence length="147" mass="16155">MELSKLPGSYGKKRKVKRVGRGPGSGHGKTSGKGHKGQKARSGGQVHRGFEGGQMPLQRRLPKRGFHNIFRKEFAVINLKDLEKYEASKEVTPVLLLEDGKISKIKDGLKILGEGDLSKPLKIYAHKFSQEALKKIEKAGGKAVVLE</sequence>
<evidence type="ECO:0000256" key="3">
    <source>
        <dbReference type="ARBA" id="ARBA00023274"/>
    </source>
</evidence>
<dbReference type="SUPFAM" id="SSF52080">
    <property type="entry name" value="Ribosomal proteins L15p and L18e"/>
    <property type="match status" value="1"/>
</dbReference>
<comment type="subunit">
    <text evidence="4">Part of the 50S ribosomal subunit.</text>
</comment>
<protein>
    <recommendedName>
        <fullName evidence="4">Large ribosomal subunit protein uL15</fullName>
    </recommendedName>
</protein>
<keyword evidence="4" id="KW-0699">rRNA-binding</keyword>
<dbReference type="GO" id="GO:0006412">
    <property type="term" value="P:translation"/>
    <property type="evidence" value="ECO:0007669"/>
    <property type="project" value="UniProtKB-UniRule"/>
</dbReference>
<gene>
    <name evidence="4" type="primary">rplO</name>
    <name evidence="8" type="ORF">A2149_03780</name>
</gene>
<dbReference type="InterPro" id="IPR030878">
    <property type="entry name" value="Ribosomal_uL15"/>
</dbReference>
<dbReference type="InterPro" id="IPR005749">
    <property type="entry name" value="Ribosomal_uL15_bac-type"/>
</dbReference>
<evidence type="ECO:0000256" key="1">
    <source>
        <dbReference type="ARBA" id="ARBA00007320"/>
    </source>
</evidence>
<dbReference type="GO" id="GO:0019843">
    <property type="term" value="F:rRNA binding"/>
    <property type="evidence" value="ECO:0007669"/>
    <property type="project" value="UniProtKB-UniRule"/>
</dbReference>
<dbReference type="InterPro" id="IPR021131">
    <property type="entry name" value="Ribosomal_uL15/eL18"/>
</dbReference>
<evidence type="ECO:0000313" key="9">
    <source>
        <dbReference type="Proteomes" id="UP000178435"/>
    </source>
</evidence>
<evidence type="ECO:0000256" key="5">
    <source>
        <dbReference type="RuleBase" id="RU003888"/>
    </source>
</evidence>
<dbReference type="GO" id="GO:0022625">
    <property type="term" value="C:cytosolic large ribosomal subunit"/>
    <property type="evidence" value="ECO:0007669"/>
    <property type="project" value="TreeGrafter"/>
</dbReference>
<proteinExistence type="inferred from homology"/>
<dbReference type="AlphaFoldDB" id="A0A1F7RSV5"/>
<dbReference type="HAMAP" id="MF_01341">
    <property type="entry name" value="Ribosomal_uL15"/>
    <property type="match status" value="1"/>
</dbReference>
<evidence type="ECO:0000259" key="7">
    <source>
        <dbReference type="Pfam" id="PF00828"/>
    </source>
</evidence>
<dbReference type="PANTHER" id="PTHR12934">
    <property type="entry name" value="50S RIBOSOMAL PROTEIN L15"/>
    <property type="match status" value="1"/>
</dbReference>
<dbReference type="EMBL" id="MGDF01000155">
    <property type="protein sequence ID" value="OGL44178.1"/>
    <property type="molecule type" value="Genomic_DNA"/>
</dbReference>
<organism evidence="8 9">
    <name type="scientific">Candidatus Schekmanbacteria bacterium RBG_16_38_11</name>
    <dbReference type="NCBI Taxonomy" id="1817880"/>
    <lineage>
        <taxon>Bacteria</taxon>
        <taxon>Candidatus Schekmaniibacteriota</taxon>
    </lineage>
</organism>
<feature type="compositionally biased region" description="Basic residues" evidence="6">
    <location>
        <begin position="30"/>
        <end position="39"/>
    </location>
</feature>
<reference evidence="8 9" key="1">
    <citation type="journal article" date="2016" name="Nat. Commun.">
        <title>Thousands of microbial genomes shed light on interconnected biogeochemical processes in an aquifer system.</title>
        <authorList>
            <person name="Anantharaman K."/>
            <person name="Brown C.T."/>
            <person name="Hug L.A."/>
            <person name="Sharon I."/>
            <person name="Castelle C.J."/>
            <person name="Probst A.J."/>
            <person name="Thomas B.C."/>
            <person name="Singh A."/>
            <person name="Wilkins M.J."/>
            <person name="Karaoz U."/>
            <person name="Brodie E.L."/>
            <person name="Williams K.H."/>
            <person name="Hubbard S.S."/>
            <person name="Banfield J.F."/>
        </authorList>
    </citation>
    <scope>NUCLEOTIDE SEQUENCE [LARGE SCALE GENOMIC DNA]</scope>
</reference>
<evidence type="ECO:0000256" key="6">
    <source>
        <dbReference type="SAM" id="MobiDB-lite"/>
    </source>
</evidence>
<evidence type="ECO:0000256" key="4">
    <source>
        <dbReference type="HAMAP-Rule" id="MF_01341"/>
    </source>
</evidence>
<feature type="compositionally biased region" description="Basic residues" evidence="6">
    <location>
        <begin position="11"/>
        <end position="20"/>
    </location>
</feature>
<name>A0A1F7RSV5_9BACT</name>
<dbReference type="InterPro" id="IPR036227">
    <property type="entry name" value="Ribosomal_uL15/eL18_sf"/>
</dbReference>
<feature type="domain" description="Large ribosomal subunit protein uL15/eL18" evidence="7">
    <location>
        <begin position="76"/>
        <end position="144"/>
    </location>
</feature>
<accession>A0A1F7RSV5</accession>
<dbReference type="NCBIfam" id="TIGR01071">
    <property type="entry name" value="rplO_bact"/>
    <property type="match status" value="1"/>
</dbReference>
<dbReference type="Proteomes" id="UP000178435">
    <property type="component" value="Unassembled WGS sequence"/>
</dbReference>
<dbReference type="Gene3D" id="3.100.10.10">
    <property type="match status" value="1"/>
</dbReference>
<comment type="similarity">
    <text evidence="1 4 5">Belongs to the universal ribosomal protein uL15 family.</text>
</comment>
<keyword evidence="3 4" id="KW-0687">Ribonucleoprotein</keyword>
<comment type="caution">
    <text evidence="8">The sequence shown here is derived from an EMBL/GenBank/DDBJ whole genome shotgun (WGS) entry which is preliminary data.</text>
</comment>
<feature type="region of interest" description="Disordered" evidence="6">
    <location>
        <begin position="1"/>
        <end position="58"/>
    </location>
</feature>
<evidence type="ECO:0000313" key="8">
    <source>
        <dbReference type="EMBL" id="OGL44178.1"/>
    </source>
</evidence>
<dbReference type="GO" id="GO:0003735">
    <property type="term" value="F:structural constituent of ribosome"/>
    <property type="evidence" value="ECO:0007669"/>
    <property type="project" value="InterPro"/>
</dbReference>
<dbReference type="Pfam" id="PF00828">
    <property type="entry name" value="Ribosomal_L27A"/>
    <property type="match status" value="1"/>
</dbReference>
<evidence type="ECO:0000256" key="2">
    <source>
        <dbReference type="ARBA" id="ARBA00022980"/>
    </source>
</evidence>
<keyword evidence="2 4" id="KW-0689">Ribosomal protein</keyword>
<keyword evidence="4" id="KW-0694">RNA-binding</keyword>